<organism evidence="2 3">
    <name type="scientific">Tenacibaculum mesophilum</name>
    <dbReference type="NCBI Taxonomy" id="104268"/>
    <lineage>
        <taxon>Bacteria</taxon>
        <taxon>Pseudomonadati</taxon>
        <taxon>Bacteroidota</taxon>
        <taxon>Flavobacteriia</taxon>
        <taxon>Flavobacteriales</taxon>
        <taxon>Flavobacteriaceae</taxon>
        <taxon>Tenacibaculum</taxon>
    </lineage>
</organism>
<keyword evidence="1" id="KW-0175">Coiled coil</keyword>
<feature type="coiled-coil region" evidence="1">
    <location>
        <begin position="31"/>
        <end position="65"/>
    </location>
</feature>
<evidence type="ECO:0000313" key="2">
    <source>
        <dbReference type="EMBL" id="UTD15603.1"/>
    </source>
</evidence>
<name>A0AAE9MP27_9FLAO</name>
<accession>A0AAE9MP27</accession>
<sequence>MMIVSKIKNNSFVAFLILLILVIGFLSYQNARDYSELKAIFELEKKELEGELTNIIEDYEEASYKKNEYSLKLKGGLNKVIQLRDSIKNLKQVDYKFIGYFRKRTKVLIEENKKLFTEVSHLNTINNKLIIKNDSVKEALLIKEKQNTKLTNINRFLSNEKLALKKKIATAELIEVSSIKAEAMRKKRNGKFTSTSKSTKVSAFKIEFELMQNKVTPPGLKEVYIQITDMNKNVIAPYKEVNLQNNKKIWCSDILIAEYNNEQLSMISFINIKNKINAGIYHINTFVNGIYTGNKSLALK</sequence>
<evidence type="ECO:0000313" key="3">
    <source>
        <dbReference type="Proteomes" id="UP001056837"/>
    </source>
</evidence>
<proteinExistence type="predicted"/>
<reference evidence="2" key="1">
    <citation type="submission" date="2020-04" db="EMBL/GenBank/DDBJ databases">
        <title>Tenacibaculum mesophilum bac2.</title>
        <authorList>
            <person name="Li M."/>
        </authorList>
    </citation>
    <scope>NUCLEOTIDE SEQUENCE</scope>
    <source>
        <strain evidence="2">Bac2</strain>
    </source>
</reference>
<dbReference type="AlphaFoldDB" id="A0AAE9MP27"/>
<dbReference type="EMBL" id="CP050861">
    <property type="protein sequence ID" value="UTD15603.1"/>
    <property type="molecule type" value="Genomic_DNA"/>
</dbReference>
<protein>
    <submittedName>
        <fullName evidence="2">Uncharacterized protein</fullName>
    </submittedName>
</protein>
<dbReference type="Proteomes" id="UP001056837">
    <property type="component" value="Chromosome"/>
</dbReference>
<gene>
    <name evidence="2" type="ORF">HER15_09050</name>
</gene>
<evidence type="ECO:0000256" key="1">
    <source>
        <dbReference type="SAM" id="Coils"/>
    </source>
</evidence>
<dbReference type="RefSeq" id="WP_073182438.1">
    <property type="nucleotide sequence ID" value="NZ_CANLMG010000002.1"/>
</dbReference>